<dbReference type="SUPFAM" id="SSF51182">
    <property type="entry name" value="RmlC-like cupins"/>
    <property type="match status" value="1"/>
</dbReference>
<organism evidence="9 10">
    <name type="scientific">Gimesia alba</name>
    <dbReference type="NCBI Taxonomy" id="2527973"/>
    <lineage>
        <taxon>Bacteria</taxon>
        <taxon>Pseudomonadati</taxon>
        <taxon>Planctomycetota</taxon>
        <taxon>Planctomycetia</taxon>
        <taxon>Planctomycetales</taxon>
        <taxon>Planctomycetaceae</taxon>
        <taxon>Gimesia</taxon>
    </lineage>
</organism>
<evidence type="ECO:0000256" key="7">
    <source>
        <dbReference type="ARBA" id="ARBA00048714"/>
    </source>
</evidence>
<dbReference type="CDD" id="cd06978">
    <property type="entry name" value="cupin_EctC"/>
    <property type="match status" value="1"/>
</dbReference>
<dbReference type="Proteomes" id="UP000317171">
    <property type="component" value="Chromosome"/>
</dbReference>
<proteinExistence type="inferred from homology"/>
<dbReference type="GO" id="GO:0033990">
    <property type="term" value="F:ectoine synthase activity"/>
    <property type="evidence" value="ECO:0007669"/>
    <property type="project" value="UniProtKB-EC"/>
</dbReference>
<dbReference type="InterPro" id="IPR011051">
    <property type="entry name" value="RmlC_Cupin_sf"/>
</dbReference>
<gene>
    <name evidence="8 9" type="primary">ectC</name>
    <name evidence="9" type="ORF">Pan241w_45850</name>
</gene>
<evidence type="ECO:0000256" key="4">
    <source>
        <dbReference type="ARBA" id="ARBA00019707"/>
    </source>
</evidence>
<reference evidence="9 10" key="1">
    <citation type="submission" date="2019-02" db="EMBL/GenBank/DDBJ databases">
        <title>Deep-cultivation of Planctomycetes and their phenomic and genomic characterization uncovers novel biology.</title>
        <authorList>
            <person name="Wiegand S."/>
            <person name="Jogler M."/>
            <person name="Boedeker C."/>
            <person name="Pinto D."/>
            <person name="Vollmers J."/>
            <person name="Rivas-Marin E."/>
            <person name="Kohn T."/>
            <person name="Peeters S.H."/>
            <person name="Heuer A."/>
            <person name="Rast P."/>
            <person name="Oberbeckmann S."/>
            <person name="Bunk B."/>
            <person name="Jeske O."/>
            <person name="Meyerdierks A."/>
            <person name="Storesund J.E."/>
            <person name="Kallscheuer N."/>
            <person name="Luecker S."/>
            <person name="Lage O.M."/>
            <person name="Pohl T."/>
            <person name="Merkel B.J."/>
            <person name="Hornburger P."/>
            <person name="Mueller R.-W."/>
            <person name="Bruemmer F."/>
            <person name="Labrenz M."/>
            <person name="Spormann A.M."/>
            <person name="Op den Camp H."/>
            <person name="Overmann J."/>
            <person name="Amann R."/>
            <person name="Jetten M.S.M."/>
            <person name="Mascher T."/>
            <person name="Medema M.H."/>
            <person name="Devos D.P."/>
            <person name="Kaster A.-K."/>
            <person name="Ovreas L."/>
            <person name="Rohde M."/>
            <person name="Galperin M.Y."/>
            <person name="Jogler C."/>
        </authorList>
    </citation>
    <scope>NUCLEOTIDE SEQUENCE [LARGE SCALE GENOMIC DNA]</scope>
    <source>
        <strain evidence="9 10">Pan241w</strain>
    </source>
</reference>
<evidence type="ECO:0000313" key="9">
    <source>
        <dbReference type="EMBL" id="QDT44476.1"/>
    </source>
</evidence>
<dbReference type="PANTHER" id="PTHR39289">
    <property type="match status" value="1"/>
</dbReference>
<sequence length="131" mass="14751">MIVRQLNDILGTERDIKAKTWNSRRLLLANENMGFSLHDTIIHPGTETEIWYQNHLEAVYCIEGEGEIELIPDGPTHPISPGMMYALDENDRHLLRAKTQLRMVCVFNPPVTGQEVHDENGAYPAAAAAEN</sequence>
<dbReference type="AlphaFoldDB" id="A0A517RKR2"/>
<evidence type="ECO:0000256" key="8">
    <source>
        <dbReference type="HAMAP-Rule" id="MF_01255"/>
    </source>
</evidence>
<dbReference type="HAMAP" id="MF_01255">
    <property type="entry name" value="Ectoine_synth"/>
    <property type="match status" value="1"/>
</dbReference>
<accession>A0A517RKR2</accession>
<protein>
    <recommendedName>
        <fullName evidence="4 8">L-ectoine synthase</fullName>
        <ecNumber evidence="3 8">4.2.1.108</ecNumber>
    </recommendedName>
    <alternativeName>
        <fullName evidence="6 8">N-acetyldiaminobutyrate dehydratase</fullName>
    </alternativeName>
</protein>
<dbReference type="UniPathway" id="UPA00067">
    <property type="reaction ID" value="UER00123"/>
</dbReference>
<evidence type="ECO:0000256" key="1">
    <source>
        <dbReference type="ARBA" id="ARBA00005181"/>
    </source>
</evidence>
<dbReference type="InterPro" id="IPR010462">
    <property type="entry name" value="Ectoine_synth"/>
</dbReference>
<dbReference type="EMBL" id="CP036269">
    <property type="protein sequence ID" value="QDT44476.1"/>
    <property type="molecule type" value="Genomic_DNA"/>
</dbReference>
<dbReference type="KEGG" id="gaz:Pan241w_45850"/>
<keyword evidence="5 8" id="KW-0456">Lyase</keyword>
<comment type="pathway">
    <text evidence="1 8">Amine and polyamine biosynthesis; ectoine biosynthesis; L-ectoine from L-aspartate 4-semialdehyde: step 3/3.</text>
</comment>
<dbReference type="GO" id="GO:0019491">
    <property type="term" value="P:ectoine biosynthetic process"/>
    <property type="evidence" value="ECO:0007669"/>
    <property type="project" value="UniProtKB-UniRule"/>
</dbReference>
<dbReference type="Pfam" id="PF06339">
    <property type="entry name" value="Ectoine_synth"/>
    <property type="match status" value="1"/>
</dbReference>
<keyword evidence="10" id="KW-1185">Reference proteome</keyword>
<evidence type="ECO:0000256" key="3">
    <source>
        <dbReference type="ARBA" id="ARBA00013192"/>
    </source>
</evidence>
<evidence type="ECO:0000256" key="6">
    <source>
        <dbReference type="ARBA" id="ARBA00033271"/>
    </source>
</evidence>
<name>A0A517RKR2_9PLAN</name>
<dbReference type="InterPro" id="IPR014710">
    <property type="entry name" value="RmlC-like_jellyroll"/>
</dbReference>
<evidence type="ECO:0000256" key="5">
    <source>
        <dbReference type="ARBA" id="ARBA00023239"/>
    </source>
</evidence>
<dbReference type="RefSeq" id="WP_145219967.1">
    <property type="nucleotide sequence ID" value="NZ_CP036269.1"/>
</dbReference>
<comment type="catalytic activity">
    <reaction evidence="7 8">
        <text>(2S)-4-acetamido-2-aminobutanoate = L-ectoine + H2O</text>
        <dbReference type="Rhea" id="RHEA:17281"/>
        <dbReference type="ChEBI" id="CHEBI:15377"/>
        <dbReference type="ChEBI" id="CHEBI:58515"/>
        <dbReference type="ChEBI" id="CHEBI:58929"/>
        <dbReference type="EC" id="4.2.1.108"/>
    </reaction>
</comment>
<dbReference type="NCBIfam" id="NF009806">
    <property type="entry name" value="PRK13290.1"/>
    <property type="match status" value="1"/>
</dbReference>
<comment type="function">
    <text evidence="8">Catalyzes the circularization of gamma-N-acetyl-alpha,gamma-diaminobutyric acid (ADABA) to ectoine (1,4,5,6-tetrahydro-2-methyl-4-pyrimidine carboxylic acid), which is an excellent osmoprotectant.</text>
</comment>
<evidence type="ECO:0000313" key="10">
    <source>
        <dbReference type="Proteomes" id="UP000317171"/>
    </source>
</evidence>
<dbReference type="Gene3D" id="2.60.120.10">
    <property type="entry name" value="Jelly Rolls"/>
    <property type="match status" value="1"/>
</dbReference>
<dbReference type="EC" id="4.2.1.108" evidence="3 8"/>
<dbReference type="PANTHER" id="PTHR39289:SF1">
    <property type="entry name" value="L-ECTOINE SYNTHASE"/>
    <property type="match status" value="1"/>
</dbReference>
<comment type="similarity">
    <text evidence="2 8">Belongs to the ectoine synthase family.</text>
</comment>
<dbReference type="OrthoDB" id="4406415at2"/>
<evidence type="ECO:0000256" key="2">
    <source>
        <dbReference type="ARBA" id="ARBA00009637"/>
    </source>
</evidence>